<evidence type="ECO:0000256" key="2">
    <source>
        <dbReference type="SAM" id="Phobius"/>
    </source>
</evidence>
<dbReference type="VEuPathDB" id="FungiDB:T551_02632"/>
<name>A0A0W4ZIL5_PNEJ7</name>
<keyword evidence="4" id="KW-1185">Reference proteome</keyword>
<organism evidence="3 4">
    <name type="scientific">Pneumocystis jirovecii (strain RU7)</name>
    <name type="common">Human pneumocystis pneumonia agent</name>
    <dbReference type="NCBI Taxonomy" id="1408657"/>
    <lineage>
        <taxon>Eukaryota</taxon>
        <taxon>Fungi</taxon>
        <taxon>Dikarya</taxon>
        <taxon>Ascomycota</taxon>
        <taxon>Taphrinomycotina</taxon>
        <taxon>Pneumocystomycetes</taxon>
        <taxon>Pneumocystaceae</taxon>
        <taxon>Pneumocystis</taxon>
    </lineage>
</organism>
<reference evidence="4" key="1">
    <citation type="journal article" date="2016" name="Nat. Commun.">
        <title>Genome analysis of three Pneumocystis species reveals adaptation mechanisms to life exclusively in mammalian hosts.</title>
        <authorList>
            <person name="Ma L."/>
            <person name="Chen Z."/>
            <person name="Huang D.W."/>
            <person name="Kutty G."/>
            <person name="Ishihara M."/>
            <person name="Wang H."/>
            <person name="Abouelleil A."/>
            <person name="Bishop L."/>
            <person name="Davey E."/>
            <person name="Deng R."/>
            <person name="Deng X."/>
            <person name="Fan L."/>
            <person name="Fantoni G."/>
            <person name="Fitzgerald M."/>
            <person name="Gogineni E."/>
            <person name="Goldberg J.M."/>
            <person name="Handley G."/>
            <person name="Hu X."/>
            <person name="Huber C."/>
            <person name="Jiao X."/>
            <person name="Jones K."/>
            <person name="Levin J.Z."/>
            <person name="Liu Y."/>
            <person name="Macdonald P."/>
            <person name="Melnikov A."/>
            <person name="Raley C."/>
            <person name="Sassi M."/>
            <person name="Sherman B.T."/>
            <person name="Song X."/>
            <person name="Sykes S."/>
            <person name="Tran B."/>
            <person name="Walsh L."/>
            <person name="Xia Y."/>
            <person name="Yang J."/>
            <person name="Young S."/>
            <person name="Zeng Q."/>
            <person name="Zheng X."/>
            <person name="Stephens R."/>
            <person name="Nusbaum C."/>
            <person name="Birren B.W."/>
            <person name="Azadi P."/>
            <person name="Lempicki R.A."/>
            <person name="Cuomo C.A."/>
            <person name="Kovacs J.A."/>
        </authorList>
    </citation>
    <scope>NUCLEOTIDE SEQUENCE [LARGE SCALE GENOMIC DNA]</scope>
    <source>
        <strain evidence="4">RU7</strain>
    </source>
</reference>
<accession>A0A0W4ZIL5</accession>
<evidence type="ECO:0000256" key="1">
    <source>
        <dbReference type="SAM" id="MobiDB-lite"/>
    </source>
</evidence>
<keyword evidence="2" id="KW-1133">Transmembrane helix</keyword>
<keyword evidence="2" id="KW-0812">Transmembrane</keyword>
<dbReference type="Proteomes" id="UP000053447">
    <property type="component" value="Unassembled WGS sequence"/>
</dbReference>
<dbReference type="GeneID" id="28941150"/>
<dbReference type="EMBL" id="LFWA01000012">
    <property type="protein sequence ID" value="KTW28213.1"/>
    <property type="molecule type" value="Genomic_DNA"/>
</dbReference>
<comment type="caution">
    <text evidence="3">The sequence shown here is derived from an EMBL/GenBank/DDBJ whole genome shotgun (WGS) entry which is preliminary data.</text>
</comment>
<dbReference type="AlphaFoldDB" id="A0A0W4ZIL5"/>
<proteinExistence type="predicted"/>
<sequence>MKKYINVLRIGMKNFIPEMQFLYVFFCTILAAFVIADSVNNATVNVDVLNVTFQHSGGNSSEVGNGSSGSKNSTSEDSSSNMLKLGALTFLIGGLTGLAMI</sequence>
<protein>
    <submittedName>
        <fullName evidence="3">Uncharacterized protein</fullName>
    </submittedName>
</protein>
<evidence type="ECO:0000313" key="4">
    <source>
        <dbReference type="Proteomes" id="UP000053447"/>
    </source>
</evidence>
<evidence type="ECO:0000313" key="3">
    <source>
        <dbReference type="EMBL" id="KTW28213.1"/>
    </source>
</evidence>
<feature type="transmembrane region" description="Helical" evidence="2">
    <location>
        <begin position="21"/>
        <end position="39"/>
    </location>
</feature>
<keyword evidence="2" id="KW-0472">Membrane</keyword>
<feature type="region of interest" description="Disordered" evidence="1">
    <location>
        <begin position="55"/>
        <end position="80"/>
    </location>
</feature>
<dbReference type="RefSeq" id="XP_018228775.1">
    <property type="nucleotide sequence ID" value="XM_018374895.1"/>
</dbReference>
<feature type="compositionally biased region" description="Low complexity" evidence="1">
    <location>
        <begin position="56"/>
        <end position="80"/>
    </location>
</feature>
<gene>
    <name evidence="3" type="ORF">T551_02632</name>
</gene>